<gene>
    <name evidence="2" type="ORF">ERS852407_02525</name>
</gene>
<feature type="compositionally biased region" description="Basic and acidic residues" evidence="1">
    <location>
        <begin position="83"/>
        <end position="98"/>
    </location>
</feature>
<proteinExistence type="predicted"/>
<reference evidence="2 3" key="1">
    <citation type="submission" date="2015-09" db="EMBL/GenBank/DDBJ databases">
        <authorList>
            <consortium name="Pathogen Informatics"/>
        </authorList>
    </citation>
    <scope>NUCLEOTIDE SEQUENCE [LARGE SCALE GENOMIC DNA]</scope>
    <source>
        <strain evidence="2 3">2789STDY5608850</strain>
    </source>
</reference>
<name>A0A174E9M8_9FIRM</name>
<dbReference type="RefSeq" id="WP_055655512.1">
    <property type="nucleotide sequence ID" value="NZ_CABIXC010000005.1"/>
</dbReference>
<sequence>MAIAKKHKRTLVYGDSTYYWWVKRDDDYDRPVLHIASEDKGLIVLYPTEQHGERRYLVSIGRVFKNRTTSGCWQRYRIPELGAGKEPDAGQDTEKTDEPVMEDFPVTPGLVASLLGWCLDEGEAESVTWNGRDIWL</sequence>
<dbReference type="EMBL" id="CYZE01000005">
    <property type="protein sequence ID" value="CUO33448.1"/>
    <property type="molecule type" value="Genomic_DNA"/>
</dbReference>
<protein>
    <submittedName>
        <fullName evidence="2">Uncharacterized protein</fullName>
    </submittedName>
</protein>
<organism evidence="2 3">
    <name type="scientific">Hungatella hathewayi</name>
    <dbReference type="NCBI Taxonomy" id="154046"/>
    <lineage>
        <taxon>Bacteria</taxon>
        <taxon>Bacillati</taxon>
        <taxon>Bacillota</taxon>
        <taxon>Clostridia</taxon>
        <taxon>Lachnospirales</taxon>
        <taxon>Lachnospiraceae</taxon>
        <taxon>Hungatella</taxon>
    </lineage>
</organism>
<evidence type="ECO:0000256" key="1">
    <source>
        <dbReference type="SAM" id="MobiDB-lite"/>
    </source>
</evidence>
<dbReference type="AlphaFoldDB" id="A0A174E9M8"/>
<evidence type="ECO:0000313" key="2">
    <source>
        <dbReference type="EMBL" id="CUO33448.1"/>
    </source>
</evidence>
<accession>A0A174E9M8</accession>
<evidence type="ECO:0000313" key="3">
    <source>
        <dbReference type="Proteomes" id="UP000095651"/>
    </source>
</evidence>
<dbReference type="Proteomes" id="UP000095651">
    <property type="component" value="Unassembled WGS sequence"/>
</dbReference>
<feature type="region of interest" description="Disordered" evidence="1">
    <location>
        <begin position="82"/>
        <end position="102"/>
    </location>
</feature>